<evidence type="ECO:0000313" key="3">
    <source>
        <dbReference type="EMBL" id="WOK04987.1"/>
    </source>
</evidence>
<dbReference type="Gene3D" id="2.30.310.10">
    <property type="entry name" value="ibrinogen binding protein from staphylococcus aureus domain"/>
    <property type="match status" value="1"/>
</dbReference>
<feature type="coiled-coil region" evidence="1">
    <location>
        <begin position="333"/>
        <end position="370"/>
    </location>
</feature>
<dbReference type="EMBL" id="CP136051">
    <property type="protein sequence ID" value="WOK04987.1"/>
    <property type="molecule type" value="Genomic_DNA"/>
</dbReference>
<organism evidence="3 4">
    <name type="scientific">Imperialibacter roseus</name>
    <dbReference type="NCBI Taxonomy" id="1324217"/>
    <lineage>
        <taxon>Bacteria</taxon>
        <taxon>Pseudomonadati</taxon>
        <taxon>Bacteroidota</taxon>
        <taxon>Cytophagia</taxon>
        <taxon>Cytophagales</taxon>
        <taxon>Flammeovirgaceae</taxon>
        <taxon>Imperialibacter</taxon>
    </lineage>
</organism>
<dbReference type="InterPro" id="IPR008532">
    <property type="entry name" value="NFACT_RNA-bd"/>
</dbReference>
<proteinExistence type="predicted"/>
<gene>
    <name evidence="3" type="ORF">RT717_18050</name>
</gene>
<accession>A0ABZ0IN26</accession>
<keyword evidence="4" id="KW-1185">Reference proteome</keyword>
<dbReference type="PANTHER" id="PTHR15239:SF6">
    <property type="entry name" value="RIBOSOME QUALITY CONTROL COMPLEX SUBUNIT NEMF"/>
    <property type="match status" value="1"/>
</dbReference>
<dbReference type="PANTHER" id="PTHR15239">
    <property type="entry name" value="NUCLEAR EXPORT MEDIATOR FACTOR NEMF"/>
    <property type="match status" value="1"/>
</dbReference>
<dbReference type="Pfam" id="PF05670">
    <property type="entry name" value="NFACT-R_1"/>
    <property type="match status" value="1"/>
</dbReference>
<dbReference type="Proteomes" id="UP001302349">
    <property type="component" value="Chromosome"/>
</dbReference>
<evidence type="ECO:0000313" key="4">
    <source>
        <dbReference type="Proteomes" id="UP001302349"/>
    </source>
</evidence>
<protein>
    <submittedName>
        <fullName evidence="3">NFACT RNA binding domain-containing protein</fullName>
    </submittedName>
</protein>
<name>A0ABZ0IN26_9BACT</name>
<reference evidence="3 4" key="1">
    <citation type="journal article" date="2023" name="Microbiol. Resour. Announc.">
        <title>Complete Genome Sequence of Imperialibacter roseus strain P4T.</title>
        <authorList>
            <person name="Tizabi D.R."/>
            <person name="Bachvaroff T."/>
            <person name="Hill R.T."/>
        </authorList>
    </citation>
    <scope>NUCLEOTIDE SEQUENCE [LARGE SCALE GENOMIC DNA]</scope>
    <source>
        <strain evidence="3 4">P4T</strain>
    </source>
</reference>
<evidence type="ECO:0000256" key="1">
    <source>
        <dbReference type="SAM" id="Coils"/>
    </source>
</evidence>
<keyword evidence="1" id="KW-0175">Coiled coil</keyword>
<dbReference type="InterPro" id="IPR051608">
    <property type="entry name" value="RQC_Subunit_NEMF"/>
</dbReference>
<evidence type="ECO:0000259" key="2">
    <source>
        <dbReference type="Pfam" id="PF05670"/>
    </source>
</evidence>
<sequence length="517" mass="59446">MHLNYFFLKPLCEELDATWRGFTLGACFSQQKDELIFHFYRNEEEKFIRVSLIPQLTFISFPENFARGRKNNVDLFEEAIGGQLEMVSITPCDRSFVMAFNNGFSFLFKMHGSRSNIIGTDKNGNQRLFRSQLLDDEGLTQEQLVSTLALTREHFDEVEGELRQFVPILGKETTAFLNGLGYDDTTIERKWALITQMLGAFESPTFYICRWQEKVQLLLFRAGEVLMETDSAIEATTVYAQKVSREFYLKTELHPLLQRLRKELKQTESYLKQSKAKLIDLKEGKSYSQLADVLMANLYQVKEGLEEVVLDNFYTGQPVSIKLKRALTPQKNAEIFYRKAKNQKIEIEKLEEAIAAKEALEETVAEHLLHLEDMTDLKLIRQYIQQHGLAKESKQAAINRPFKVFQIGLYEAWVGTNAKNNDELTLKYATKNDLWLHAKDVPGSHVVLKWRAGQNFPKPVIEQAAALAAYYSKRKTDTLCPVIFTPKKWVRKPKGAHPGAVIVEREEVIMVEPGLPN</sequence>
<dbReference type="RefSeq" id="WP_317487784.1">
    <property type="nucleotide sequence ID" value="NZ_CP136051.1"/>
</dbReference>
<feature type="domain" description="NFACT RNA-binding" evidence="2">
    <location>
        <begin position="413"/>
        <end position="495"/>
    </location>
</feature>
<dbReference type="Pfam" id="PF05833">
    <property type="entry name" value="NFACT_N"/>
    <property type="match status" value="1"/>
</dbReference>